<evidence type="ECO:0000313" key="1">
    <source>
        <dbReference type="EMBL" id="KGN82984.1"/>
    </source>
</evidence>
<dbReference type="EMBL" id="JQJD01000004">
    <property type="protein sequence ID" value="KGN82984.1"/>
    <property type="molecule type" value="Genomic_DNA"/>
</dbReference>
<dbReference type="Proteomes" id="UP000030125">
    <property type="component" value="Unassembled WGS sequence"/>
</dbReference>
<gene>
    <name evidence="1" type="ORF">HQ35_01325</name>
</gene>
<dbReference type="AlphaFoldDB" id="A0A0A2F3G3"/>
<sequence length="198" mass="23323">MHSKDIRINAWIKEQRDYTIIENELRNKLVSKTYQLDYNNHSHRKISPKRIGCGQIAGHVANIRKNIFPWDSTLKTDLKVYPVLVVADNRLLSLGLPRLLQSWYAECLQNEGLDKSLEYPLILMSPLTLIKYASLFHKYGFEKYFNEYYKSLESQPVDMISTLNNQISFDQYMSQYPFKLETFGEEIITELMADRDNQ</sequence>
<accession>A0A0A2F3G3</accession>
<dbReference type="RefSeq" id="WP_036850279.1">
    <property type="nucleotide sequence ID" value="NZ_JQJD01000004.1"/>
</dbReference>
<evidence type="ECO:0000313" key="2">
    <source>
        <dbReference type="Proteomes" id="UP000030125"/>
    </source>
</evidence>
<dbReference type="OrthoDB" id="1275259at2"/>
<proteinExistence type="predicted"/>
<name>A0A0A2F3G3_PORCN</name>
<organism evidence="1 2">
    <name type="scientific">Porphyromonas cangingivalis</name>
    <dbReference type="NCBI Taxonomy" id="36874"/>
    <lineage>
        <taxon>Bacteria</taxon>
        <taxon>Pseudomonadati</taxon>
        <taxon>Bacteroidota</taxon>
        <taxon>Bacteroidia</taxon>
        <taxon>Bacteroidales</taxon>
        <taxon>Porphyromonadaceae</taxon>
        <taxon>Porphyromonas</taxon>
    </lineage>
</organism>
<protein>
    <submittedName>
        <fullName evidence="1">Uncharacterized protein</fullName>
    </submittedName>
</protein>
<comment type="caution">
    <text evidence="1">The sequence shown here is derived from an EMBL/GenBank/DDBJ whole genome shotgun (WGS) entry which is preliminary data.</text>
</comment>
<keyword evidence="2" id="KW-1185">Reference proteome</keyword>
<reference evidence="1 2" key="1">
    <citation type="submission" date="2014-08" db="EMBL/GenBank/DDBJ databases">
        <title>Porphyromonas cangingivalis strain:COT-109_OH1386 Genome sequencing.</title>
        <authorList>
            <person name="Wallis C."/>
            <person name="Deusch O."/>
            <person name="O'Flynn C."/>
            <person name="Davis I."/>
            <person name="Jospin G."/>
            <person name="Darling A.E."/>
            <person name="Coil D.A."/>
            <person name="Alexiev A."/>
            <person name="Horsfall A."/>
            <person name="Kirkwood N."/>
            <person name="Harris S."/>
            <person name="Eisen J.A."/>
        </authorList>
    </citation>
    <scope>NUCLEOTIDE SEQUENCE [LARGE SCALE GENOMIC DNA]</scope>
    <source>
        <strain evidence="2">COT-109 OH1386</strain>
    </source>
</reference>